<evidence type="ECO:0000313" key="3">
    <source>
        <dbReference type="WBParaSite" id="SVE_0266700.1"/>
    </source>
</evidence>
<accession>A0A0K0F1J2</accession>
<name>A0A0K0F1J2_STRVS</name>
<evidence type="ECO:0000313" key="2">
    <source>
        <dbReference type="Proteomes" id="UP000035680"/>
    </source>
</evidence>
<proteinExistence type="predicted"/>
<keyword evidence="1" id="KW-1133">Transmembrane helix</keyword>
<sequence length="96" mass="11423">MLTSEAVKASYDYNLIIIVFVCVLFCFLLRHFNDFYTGKTITLVEEGTWIGRFKHKKKENTDGLRMIEKDFDEMYRYMKLANKKNFTDQSSDEEAQ</sequence>
<keyword evidence="2" id="KW-1185">Reference proteome</keyword>
<keyword evidence="1" id="KW-0472">Membrane</keyword>
<protein>
    <submittedName>
        <fullName evidence="3">DUF4755 domain-containing protein</fullName>
    </submittedName>
</protein>
<reference evidence="3" key="2">
    <citation type="submission" date="2015-08" db="UniProtKB">
        <authorList>
            <consortium name="WormBaseParasite"/>
        </authorList>
    </citation>
    <scope>IDENTIFICATION</scope>
</reference>
<dbReference type="Proteomes" id="UP000035680">
    <property type="component" value="Unassembled WGS sequence"/>
</dbReference>
<reference evidence="2" key="1">
    <citation type="submission" date="2014-07" db="EMBL/GenBank/DDBJ databases">
        <authorList>
            <person name="Martin A.A"/>
            <person name="De Silva N."/>
        </authorList>
    </citation>
    <scope>NUCLEOTIDE SEQUENCE</scope>
</reference>
<feature type="transmembrane region" description="Helical" evidence="1">
    <location>
        <begin position="12"/>
        <end position="29"/>
    </location>
</feature>
<organism evidence="2 3">
    <name type="scientific">Strongyloides venezuelensis</name>
    <name type="common">Threadworm</name>
    <dbReference type="NCBI Taxonomy" id="75913"/>
    <lineage>
        <taxon>Eukaryota</taxon>
        <taxon>Metazoa</taxon>
        <taxon>Ecdysozoa</taxon>
        <taxon>Nematoda</taxon>
        <taxon>Chromadorea</taxon>
        <taxon>Rhabditida</taxon>
        <taxon>Tylenchina</taxon>
        <taxon>Panagrolaimomorpha</taxon>
        <taxon>Strongyloidoidea</taxon>
        <taxon>Strongyloididae</taxon>
        <taxon>Strongyloides</taxon>
    </lineage>
</organism>
<evidence type="ECO:0000256" key="1">
    <source>
        <dbReference type="SAM" id="Phobius"/>
    </source>
</evidence>
<dbReference type="AlphaFoldDB" id="A0A0K0F1J2"/>
<dbReference type="WBParaSite" id="SVE_0266700.1">
    <property type="protein sequence ID" value="SVE_0266700.1"/>
    <property type="gene ID" value="SVE_0266700"/>
</dbReference>
<keyword evidence="1" id="KW-0812">Transmembrane</keyword>